<keyword evidence="4" id="KW-0804">Transcription</keyword>
<dbReference type="Proteomes" id="UP000219621">
    <property type="component" value="Unassembled WGS sequence"/>
</dbReference>
<evidence type="ECO:0000256" key="4">
    <source>
        <dbReference type="ARBA" id="ARBA00023163"/>
    </source>
</evidence>
<dbReference type="Gene3D" id="1.10.10.10">
    <property type="entry name" value="Winged helix-like DNA-binding domain superfamily/Winged helix DNA-binding domain"/>
    <property type="match status" value="1"/>
</dbReference>
<keyword evidence="3" id="KW-0238">DNA-binding</keyword>
<dbReference type="Gene3D" id="3.40.190.10">
    <property type="entry name" value="Periplasmic binding protein-like II"/>
    <property type="match status" value="2"/>
</dbReference>
<keyword evidence="2" id="KW-0805">Transcription regulation</keyword>
<protein>
    <submittedName>
        <fullName evidence="6">Transcriptional regulator, LysR family</fullName>
    </submittedName>
</protein>
<evidence type="ECO:0000313" key="7">
    <source>
        <dbReference type="Proteomes" id="UP000219621"/>
    </source>
</evidence>
<dbReference type="PANTHER" id="PTHR30537">
    <property type="entry name" value="HTH-TYPE TRANSCRIPTIONAL REGULATOR"/>
    <property type="match status" value="1"/>
</dbReference>
<dbReference type="SUPFAM" id="SSF53850">
    <property type="entry name" value="Periplasmic binding protein-like II"/>
    <property type="match status" value="1"/>
</dbReference>
<dbReference type="RefSeq" id="WP_097279112.1">
    <property type="nucleotide sequence ID" value="NZ_OCNJ01000004.1"/>
</dbReference>
<dbReference type="GO" id="GO:0003700">
    <property type="term" value="F:DNA-binding transcription factor activity"/>
    <property type="evidence" value="ECO:0007669"/>
    <property type="project" value="InterPro"/>
</dbReference>
<dbReference type="AlphaFoldDB" id="A0A286GH57"/>
<dbReference type="FunFam" id="1.10.10.10:FF:000038">
    <property type="entry name" value="Glycine cleavage system transcriptional activator"/>
    <property type="match status" value="1"/>
</dbReference>
<dbReference type="InterPro" id="IPR036388">
    <property type="entry name" value="WH-like_DNA-bd_sf"/>
</dbReference>
<dbReference type="SUPFAM" id="SSF46785">
    <property type="entry name" value="Winged helix' DNA-binding domain"/>
    <property type="match status" value="1"/>
</dbReference>
<proteinExistence type="inferred from homology"/>
<dbReference type="EMBL" id="OCNJ01000004">
    <property type="protein sequence ID" value="SOD94867.1"/>
    <property type="molecule type" value="Genomic_DNA"/>
</dbReference>
<dbReference type="PROSITE" id="PS50931">
    <property type="entry name" value="HTH_LYSR"/>
    <property type="match status" value="1"/>
</dbReference>
<dbReference type="InterPro" id="IPR000847">
    <property type="entry name" value="LysR_HTH_N"/>
</dbReference>
<accession>A0A286GH57</accession>
<comment type="similarity">
    <text evidence="1">Belongs to the LysR transcriptional regulatory family.</text>
</comment>
<evidence type="ECO:0000256" key="1">
    <source>
        <dbReference type="ARBA" id="ARBA00009437"/>
    </source>
</evidence>
<dbReference type="GO" id="GO:0006351">
    <property type="term" value="P:DNA-templated transcription"/>
    <property type="evidence" value="ECO:0007669"/>
    <property type="project" value="TreeGrafter"/>
</dbReference>
<dbReference type="OrthoDB" id="9794694at2"/>
<dbReference type="InterPro" id="IPR058163">
    <property type="entry name" value="LysR-type_TF_proteobact-type"/>
</dbReference>
<dbReference type="NCBIfam" id="NF008352">
    <property type="entry name" value="PRK11139.1"/>
    <property type="match status" value="1"/>
</dbReference>
<evidence type="ECO:0000259" key="5">
    <source>
        <dbReference type="PROSITE" id="PS50931"/>
    </source>
</evidence>
<evidence type="ECO:0000256" key="2">
    <source>
        <dbReference type="ARBA" id="ARBA00023015"/>
    </source>
</evidence>
<dbReference type="InterPro" id="IPR005119">
    <property type="entry name" value="LysR_subst-bd"/>
</dbReference>
<feature type="domain" description="HTH lysR-type" evidence="5">
    <location>
        <begin position="6"/>
        <end position="63"/>
    </location>
</feature>
<dbReference type="PANTHER" id="PTHR30537:SF26">
    <property type="entry name" value="GLYCINE CLEAVAGE SYSTEM TRANSCRIPTIONAL ACTIVATOR"/>
    <property type="match status" value="1"/>
</dbReference>
<organism evidence="6 7">
    <name type="scientific">Caenispirillum bisanense</name>
    <dbReference type="NCBI Taxonomy" id="414052"/>
    <lineage>
        <taxon>Bacteria</taxon>
        <taxon>Pseudomonadati</taxon>
        <taxon>Pseudomonadota</taxon>
        <taxon>Alphaproteobacteria</taxon>
        <taxon>Rhodospirillales</taxon>
        <taxon>Novispirillaceae</taxon>
        <taxon>Caenispirillum</taxon>
    </lineage>
</organism>
<dbReference type="PRINTS" id="PR00039">
    <property type="entry name" value="HTHLYSR"/>
</dbReference>
<dbReference type="InterPro" id="IPR036390">
    <property type="entry name" value="WH_DNA-bd_sf"/>
</dbReference>
<dbReference type="Pfam" id="PF00126">
    <property type="entry name" value="HTH_1"/>
    <property type="match status" value="1"/>
</dbReference>
<dbReference type="Pfam" id="PF03466">
    <property type="entry name" value="LysR_substrate"/>
    <property type="match status" value="1"/>
</dbReference>
<dbReference type="CDD" id="cd08432">
    <property type="entry name" value="PBP2_GcdR_TrpI_HvrB_AmpR_like"/>
    <property type="match status" value="1"/>
</dbReference>
<evidence type="ECO:0000313" key="6">
    <source>
        <dbReference type="EMBL" id="SOD94867.1"/>
    </source>
</evidence>
<reference evidence="6 7" key="1">
    <citation type="submission" date="2017-09" db="EMBL/GenBank/DDBJ databases">
        <authorList>
            <person name="Ehlers B."/>
            <person name="Leendertz F.H."/>
        </authorList>
    </citation>
    <scope>NUCLEOTIDE SEQUENCE [LARGE SCALE GENOMIC DNA]</scope>
    <source>
        <strain evidence="6 7">USBA 140</strain>
    </source>
</reference>
<evidence type="ECO:0000256" key="3">
    <source>
        <dbReference type="ARBA" id="ARBA00023125"/>
    </source>
</evidence>
<sequence length="306" mass="33617">MSRPLPPLNALRAFEAAARHLSFVKAADELAVTPAAVSQQVKGLEERLGQTLFRRVTRGLRLTAAGQTLLPGLSEGFDRIAEAVAEVTGGSDDDLFTVSVLPSFAAHWLVPRLVRFGEISPEVRIVLLATVQRADFQGDRVDAAIRYAPAPPEGVENALLMRETVFPVCSPALAERLHLRTPEDLVRAPILYDLLPDGRLDNTWGDWLKAAGLPAFDWKTGTGHSDTTVAMQAAIAGQGVLLGRDLLVADLLARGLLVAPFELRVPSPFTYWLLWPRRTARRKAWRTFRRWLDEEVAACCVTTPAE</sequence>
<dbReference type="GO" id="GO:0043565">
    <property type="term" value="F:sequence-specific DNA binding"/>
    <property type="evidence" value="ECO:0007669"/>
    <property type="project" value="TreeGrafter"/>
</dbReference>
<gene>
    <name evidence="6" type="ORF">SAMN05421508_104147</name>
</gene>
<name>A0A286GH57_9PROT</name>
<keyword evidence="7" id="KW-1185">Reference proteome</keyword>